<comment type="caution">
    <text evidence="1">The sequence shown here is derived from an EMBL/GenBank/DDBJ whole genome shotgun (WGS) entry which is preliminary data.</text>
</comment>
<evidence type="ECO:0000313" key="1">
    <source>
        <dbReference type="EMBL" id="MDT2403521.1"/>
    </source>
</evidence>
<reference evidence="1" key="1">
    <citation type="submission" date="2023-03" db="EMBL/GenBank/DDBJ databases">
        <authorList>
            <person name="Shen W."/>
            <person name="Cai J."/>
        </authorList>
    </citation>
    <scope>NUCLEOTIDE SEQUENCE</scope>
    <source>
        <strain evidence="1">P33-2</strain>
    </source>
</reference>
<name>A0AAW8RZ01_ENTAV</name>
<organism evidence="1 2">
    <name type="scientific">Enterococcus avium</name>
    <name type="common">Streptococcus avium</name>
    <dbReference type="NCBI Taxonomy" id="33945"/>
    <lineage>
        <taxon>Bacteria</taxon>
        <taxon>Bacillati</taxon>
        <taxon>Bacillota</taxon>
        <taxon>Bacilli</taxon>
        <taxon>Lactobacillales</taxon>
        <taxon>Enterococcaceae</taxon>
        <taxon>Enterococcus</taxon>
    </lineage>
</organism>
<dbReference type="Proteomes" id="UP001260773">
    <property type="component" value="Unassembled WGS sequence"/>
</dbReference>
<proteinExistence type="predicted"/>
<dbReference type="AlphaFoldDB" id="A0AAW8RZ01"/>
<sequence length="201" mass="24245">MGLFDIFKNKNNAEIPNNKKKQKYEDFNRAEIHVNRIDMNLTRKAKILVEEDETYKDVVKTIISNMRKLDSKSTTVTVHLKDGETKVTSFYDYEKQHLEDLIKAHESKKLYEKAMILYKEEKFSEAENILFKLLNDNDGYFLDAYERLAIMYRKQKRFYDEYDLLEQELIDIRKKELYTDSVVEKIKKRRDKAKILMEKDM</sequence>
<dbReference type="EMBL" id="JARPWH010000054">
    <property type="protein sequence ID" value="MDT2403521.1"/>
    <property type="molecule type" value="Genomic_DNA"/>
</dbReference>
<accession>A0AAW8RZ01</accession>
<protein>
    <recommendedName>
        <fullName evidence="3">Tetratricopeptide repeat protein</fullName>
    </recommendedName>
</protein>
<evidence type="ECO:0000313" key="2">
    <source>
        <dbReference type="Proteomes" id="UP001260773"/>
    </source>
</evidence>
<evidence type="ECO:0008006" key="3">
    <source>
        <dbReference type="Google" id="ProtNLM"/>
    </source>
</evidence>
<dbReference type="RefSeq" id="WP_311865400.1">
    <property type="nucleotide sequence ID" value="NZ_JARPWH010000054.1"/>
</dbReference>
<dbReference type="InterPro" id="IPR011990">
    <property type="entry name" value="TPR-like_helical_dom_sf"/>
</dbReference>
<gene>
    <name evidence="1" type="ORF">P7D43_14200</name>
</gene>
<dbReference type="SUPFAM" id="SSF48452">
    <property type="entry name" value="TPR-like"/>
    <property type="match status" value="1"/>
</dbReference>